<gene>
    <name evidence="1" type="ORF">COO91_10449</name>
</gene>
<dbReference type="Proteomes" id="UP000232003">
    <property type="component" value="Plasmid pNFSY08"/>
</dbReference>
<geneLocation type="plasmid" evidence="2">
    <name>pnfsy08</name>
</geneLocation>
<accession>A0A2K8T956</accession>
<dbReference type="InterPro" id="IPR027417">
    <property type="entry name" value="P-loop_NTPase"/>
</dbReference>
<evidence type="ECO:0000313" key="2">
    <source>
        <dbReference type="Proteomes" id="UP000232003"/>
    </source>
</evidence>
<organism evidence="1 2">
    <name type="scientific">Nostoc flagelliforme CCNUN1</name>
    <dbReference type="NCBI Taxonomy" id="2038116"/>
    <lineage>
        <taxon>Bacteria</taxon>
        <taxon>Bacillati</taxon>
        <taxon>Cyanobacteriota</taxon>
        <taxon>Cyanophyceae</taxon>
        <taxon>Nostocales</taxon>
        <taxon>Nostocaceae</taxon>
        <taxon>Nostoc</taxon>
    </lineage>
</organism>
<evidence type="ECO:0000313" key="1">
    <source>
        <dbReference type="EMBL" id="AUB44226.1"/>
    </source>
</evidence>
<dbReference type="AlphaFoldDB" id="A0A2K8T956"/>
<protein>
    <submittedName>
        <fullName evidence="1">GTPase SAR1 family domain</fullName>
    </submittedName>
</protein>
<dbReference type="KEGG" id="nfl:COO91_10449"/>
<reference evidence="1 2" key="1">
    <citation type="submission" date="2017-11" db="EMBL/GenBank/DDBJ databases">
        <title>Complete genome of a free-living desiccation-tolerant cyanobacterium and its photosynthetic adaptation to extreme terrestrial habitat.</title>
        <authorList>
            <person name="Shang J."/>
        </authorList>
    </citation>
    <scope>NUCLEOTIDE SEQUENCE [LARGE SCALE GENOMIC DNA]</scope>
    <source>
        <strain evidence="1 2">CCNUN1</strain>
        <plasmid evidence="2">pnfsy08</plasmid>
    </source>
</reference>
<proteinExistence type="predicted"/>
<dbReference type="EMBL" id="CP024793">
    <property type="protein sequence ID" value="AUB44226.1"/>
    <property type="molecule type" value="Genomic_DNA"/>
</dbReference>
<name>A0A2K8T956_9NOSO</name>
<keyword evidence="2" id="KW-1185">Reference proteome</keyword>
<dbReference type="SUPFAM" id="SSF52540">
    <property type="entry name" value="P-loop containing nucleoside triphosphate hydrolases"/>
    <property type="match status" value="1"/>
</dbReference>
<keyword evidence="1" id="KW-0614">Plasmid</keyword>
<sequence length="253" mass="29465">MSAYPRRLIMTIGDSRVGKSTVLRLLIDLFCTQEKQIKVYDHDTRFKLAAYSEIAPIKSIDFFRGGTDIMVDEFNGNCDALVVDMPGQYLDKVIQYIHKVHLFKLLNDCGWRLTFLHPISHRLDCVEYLEQLLDAFEGLADYIVVKNQYFDKQFSQYHRSGVDQKLITLNGTDAILKELNKYSYETIESLCLPYSAVSKRLEIYSVYRAYTYRWAKSFHNSIINNPIAKNYLGLVEPALNNEYLGIEEDEYNF</sequence>